<dbReference type="SUPFAM" id="SSF52518">
    <property type="entry name" value="Thiamin diphosphate-binding fold (THDP-binding)"/>
    <property type="match status" value="1"/>
</dbReference>
<dbReference type="Gene3D" id="3.40.50.920">
    <property type="match status" value="1"/>
</dbReference>
<dbReference type="InterPro" id="IPR050722">
    <property type="entry name" value="Pyruvate:ferred/Flavod_OxRd"/>
</dbReference>
<sequence>MKQIKGINDFVVKFANVNGTGSASANHLFAKAIFRMGIPVSPRNIFPSNIQGLPTWYEVRVSKKGYLGRRGGVDMMVCVNPQSMEKDIASVEPGGYFLYDSTKPLANHLKRDDITIIGIPLTEMCMKEFPVPRLQQLLKNVVYVGALAALLDIDFRVLKDLLNDQFKGKEKLISSNVHALEMGYQYAKENYACPLPIRLESGGNVAPHILETPHILMNGNTAAALGAIYGGATVAAWYPITPSTSVVDAFAKYAERMRIDAGTGKKNFAIVQAEDELAAMGMVIGASWNGARSFTATSGPGVSLMSEFLGLAYFAEIPAVLINVQRSGPSTGMPTRSQQSDVLACAYASHGDTKQVLLFPATPQECFEMTVQAFDLSERLQTPVIMMSDLDLGMNDWMSPPLEWDDSYEMDRGKVLDAEGLDSVEKWGRYLDVDGDGICYRTLPGTHPEKGAFFTRGSSKNEMAVYSESGEDYVQNVDRLLRKFETAKSYVPKPKTHPPIKVKKPKTDLRLGALFFGTSASPAYEAVEMLAPEGYPIDTMRIRAFPFHQDVDQFIHDHDMVFVIEQNRDGQMRQLIMNECEIAPDRLTSVLNYSGTPITARTIAQQIRQALKTKSAEIVPLKRETA</sequence>
<feature type="domain" description="Pyruvate flavodoxin/ferredoxin oxidoreductase pyrimidine binding" evidence="3">
    <location>
        <begin position="226"/>
        <end position="393"/>
    </location>
</feature>
<evidence type="ECO:0000313" key="4">
    <source>
        <dbReference type="EMBL" id="SFM36525.1"/>
    </source>
</evidence>
<dbReference type="InterPro" id="IPR029061">
    <property type="entry name" value="THDP-binding"/>
</dbReference>
<dbReference type="GO" id="GO:0006979">
    <property type="term" value="P:response to oxidative stress"/>
    <property type="evidence" value="ECO:0007669"/>
    <property type="project" value="TreeGrafter"/>
</dbReference>
<evidence type="ECO:0000259" key="3">
    <source>
        <dbReference type="Pfam" id="PF01855"/>
    </source>
</evidence>
<accession>A0A1I4QA14</accession>
<proteinExistence type="predicted"/>
<dbReference type="InterPro" id="IPR009014">
    <property type="entry name" value="Transketo_C/PFOR_II"/>
</dbReference>
<dbReference type="InterPro" id="IPR002869">
    <property type="entry name" value="Pyrv_flavodox_OxRed_cen"/>
</dbReference>
<dbReference type="STRING" id="254406.SAMN04488042_106239"/>
<dbReference type="PANTHER" id="PTHR32154:SF29">
    <property type="entry name" value="BLR6743 PROTEIN"/>
    <property type="match status" value="1"/>
</dbReference>
<organism evidence="4 5">
    <name type="scientific">Shimia aestuarii</name>
    <dbReference type="NCBI Taxonomy" id="254406"/>
    <lineage>
        <taxon>Bacteria</taxon>
        <taxon>Pseudomonadati</taxon>
        <taxon>Pseudomonadota</taxon>
        <taxon>Alphaproteobacteria</taxon>
        <taxon>Rhodobacterales</taxon>
        <taxon>Roseobacteraceae</taxon>
    </lineage>
</organism>
<name>A0A1I4QA14_9RHOB</name>
<keyword evidence="1" id="KW-0560">Oxidoreductase</keyword>
<dbReference type="Pfam" id="PF01855">
    <property type="entry name" value="POR_N"/>
    <property type="match status" value="1"/>
</dbReference>
<evidence type="ECO:0000313" key="5">
    <source>
        <dbReference type="Proteomes" id="UP000199144"/>
    </source>
</evidence>
<evidence type="ECO:0000259" key="2">
    <source>
        <dbReference type="Pfam" id="PF01558"/>
    </source>
</evidence>
<dbReference type="RefSeq" id="WP_093094690.1">
    <property type="nucleotide sequence ID" value="NZ_FOTQ01000006.1"/>
</dbReference>
<evidence type="ECO:0000256" key="1">
    <source>
        <dbReference type="ARBA" id="ARBA00023002"/>
    </source>
</evidence>
<dbReference type="Gene3D" id="3.40.50.970">
    <property type="match status" value="1"/>
</dbReference>
<dbReference type="Gene3D" id="3.40.920.10">
    <property type="entry name" value="Pyruvate-ferredoxin oxidoreductase, PFOR, domain III"/>
    <property type="match status" value="1"/>
</dbReference>
<dbReference type="EMBL" id="FOTQ01000006">
    <property type="protein sequence ID" value="SFM36525.1"/>
    <property type="molecule type" value="Genomic_DNA"/>
</dbReference>
<dbReference type="FunFam" id="3.40.50.970:FF:000022">
    <property type="entry name" value="2-oxoglutarate ferredoxin oxidoreductase alpha subunit"/>
    <property type="match status" value="1"/>
</dbReference>
<dbReference type="InterPro" id="IPR002880">
    <property type="entry name" value="Pyrv_Fd/Flavodoxin_OxRdtase_N"/>
</dbReference>
<dbReference type="GO" id="GO:0016903">
    <property type="term" value="F:oxidoreductase activity, acting on the aldehyde or oxo group of donors"/>
    <property type="evidence" value="ECO:0007669"/>
    <property type="project" value="InterPro"/>
</dbReference>
<dbReference type="PANTHER" id="PTHR32154">
    <property type="entry name" value="PYRUVATE-FLAVODOXIN OXIDOREDUCTASE-RELATED"/>
    <property type="match status" value="1"/>
</dbReference>
<keyword evidence="5" id="KW-1185">Reference proteome</keyword>
<dbReference type="Pfam" id="PF01558">
    <property type="entry name" value="POR"/>
    <property type="match status" value="1"/>
</dbReference>
<dbReference type="SUPFAM" id="SSF53323">
    <property type="entry name" value="Pyruvate-ferredoxin oxidoreductase, PFOR, domain III"/>
    <property type="match status" value="1"/>
</dbReference>
<dbReference type="CDD" id="cd07034">
    <property type="entry name" value="TPP_PYR_PFOR_IOR-alpha_like"/>
    <property type="match status" value="1"/>
</dbReference>
<dbReference type="InterPro" id="IPR019752">
    <property type="entry name" value="Pyrv/ketoisovalerate_OxRed_cat"/>
</dbReference>
<dbReference type="SUPFAM" id="SSF52922">
    <property type="entry name" value="TK C-terminal domain-like"/>
    <property type="match status" value="1"/>
</dbReference>
<feature type="domain" description="Pyruvate/ketoisovalerate oxidoreductase catalytic" evidence="2">
    <location>
        <begin position="19"/>
        <end position="185"/>
    </location>
</feature>
<reference evidence="4 5" key="1">
    <citation type="submission" date="2016-10" db="EMBL/GenBank/DDBJ databases">
        <authorList>
            <person name="de Groot N.N."/>
        </authorList>
    </citation>
    <scope>NUCLEOTIDE SEQUENCE [LARGE SCALE GENOMIC DNA]</scope>
    <source>
        <strain evidence="4 5">DSM 15283</strain>
    </source>
</reference>
<dbReference type="NCBIfam" id="TIGR03710">
    <property type="entry name" value="OAFO_sf"/>
    <property type="match status" value="1"/>
</dbReference>
<dbReference type="Proteomes" id="UP000199144">
    <property type="component" value="Unassembled WGS sequence"/>
</dbReference>
<gene>
    <name evidence="4" type="ORF">SAMN04488042_106239</name>
</gene>
<protein>
    <submittedName>
        <fullName evidence="4">2-oxoglutarate ferredoxin oxidoreductase subunit alpha</fullName>
    </submittedName>
</protein>
<dbReference type="InterPro" id="IPR022367">
    <property type="entry name" value="2-oxoacid/accept_OxRdtase_asu"/>
</dbReference>
<dbReference type="AlphaFoldDB" id="A0A1I4QA14"/>
<dbReference type="OrthoDB" id="9794954at2"/>